<dbReference type="HAMAP" id="MF_00110">
    <property type="entry name" value="DHQ_synthase"/>
    <property type="match status" value="1"/>
</dbReference>
<dbReference type="RefSeq" id="WP_068150470.1">
    <property type="nucleotide sequence ID" value="NZ_JBHSCR010000001.1"/>
</dbReference>
<evidence type="ECO:0000256" key="7">
    <source>
        <dbReference type="ARBA" id="ARBA00013031"/>
    </source>
</evidence>
<evidence type="ECO:0000313" key="22">
    <source>
        <dbReference type="Proteomes" id="UP001595776"/>
    </source>
</evidence>
<comment type="cofactor">
    <cofactor evidence="18">
        <name>Co(2+)</name>
        <dbReference type="ChEBI" id="CHEBI:48828"/>
    </cofactor>
    <cofactor evidence="18">
        <name>Zn(2+)</name>
        <dbReference type="ChEBI" id="CHEBI:29105"/>
    </cofactor>
    <text evidence="18">Binds 1 divalent metal cation per subunit. Can use either Co(2+) or Zn(2+).</text>
</comment>
<keyword evidence="14 18" id="KW-0520">NAD</keyword>
<keyword evidence="17 18" id="KW-0170">Cobalt</keyword>
<comment type="caution">
    <text evidence="18">Lacks conserved residue(s) required for the propagation of feature annotation.</text>
</comment>
<feature type="domain" description="3-dehydroquinate synthase N-terminal" evidence="19">
    <location>
        <begin position="75"/>
        <end position="187"/>
    </location>
</feature>
<keyword evidence="11 18" id="KW-0479">Metal-binding</keyword>
<feature type="binding site" evidence="18">
    <location>
        <position position="273"/>
    </location>
    <ligand>
        <name>Zn(2+)</name>
        <dbReference type="ChEBI" id="CHEBI:29105"/>
    </ligand>
</feature>
<keyword evidence="15 18" id="KW-0057">Aromatic amino acid biosynthesis</keyword>
<comment type="function">
    <text evidence="3 18">Catalyzes the conversion of 3-deoxy-D-arabino-heptulosonate 7-phosphate (DAHP) to dehydroquinate (DHQ).</text>
</comment>
<keyword evidence="13 18" id="KW-0862">Zinc</keyword>
<dbReference type="Gene3D" id="1.20.1090.10">
    <property type="entry name" value="Dehydroquinate synthase-like - alpha domain"/>
    <property type="match status" value="1"/>
</dbReference>
<keyword evidence="22" id="KW-1185">Reference proteome</keyword>
<feature type="binding site" evidence="18">
    <location>
        <begin position="113"/>
        <end position="117"/>
    </location>
    <ligand>
        <name>NAD(+)</name>
        <dbReference type="ChEBI" id="CHEBI:57540"/>
    </ligand>
</feature>
<evidence type="ECO:0000256" key="17">
    <source>
        <dbReference type="ARBA" id="ARBA00023285"/>
    </source>
</evidence>
<feature type="binding site" evidence="18">
    <location>
        <begin position="137"/>
        <end position="138"/>
    </location>
    <ligand>
        <name>NAD(+)</name>
        <dbReference type="ChEBI" id="CHEBI:57540"/>
    </ligand>
</feature>
<evidence type="ECO:0000259" key="19">
    <source>
        <dbReference type="Pfam" id="PF01761"/>
    </source>
</evidence>
<dbReference type="NCBIfam" id="TIGR01357">
    <property type="entry name" value="aroB"/>
    <property type="match status" value="1"/>
</dbReference>
<dbReference type="InterPro" id="IPR056179">
    <property type="entry name" value="DHQS_C"/>
</dbReference>
<keyword evidence="9 18" id="KW-0963">Cytoplasm</keyword>
<keyword evidence="12 18" id="KW-0547">Nucleotide-binding</keyword>
<evidence type="ECO:0000256" key="11">
    <source>
        <dbReference type="ARBA" id="ARBA00022723"/>
    </source>
</evidence>
<evidence type="ECO:0000259" key="20">
    <source>
        <dbReference type="Pfam" id="PF24621"/>
    </source>
</evidence>
<keyword evidence="16 18" id="KW-0456">Lyase</keyword>
<evidence type="ECO:0000256" key="15">
    <source>
        <dbReference type="ARBA" id="ARBA00023141"/>
    </source>
</evidence>
<evidence type="ECO:0000256" key="14">
    <source>
        <dbReference type="ARBA" id="ARBA00023027"/>
    </source>
</evidence>
<comment type="similarity">
    <text evidence="6 18">Belongs to the sugar phosphate cyclases superfamily. Dehydroquinate synthase family.</text>
</comment>
<evidence type="ECO:0000256" key="2">
    <source>
        <dbReference type="ARBA" id="ARBA00001911"/>
    </source>
</evidence>
<organism evidence="21 22">
    <name type="scientific">Kordiimonas lipolytica</name>
    <dbReference type="NCBI Taxonomy" id="1662421"/>
    <lineage>
        <taxon>Bacteria</taxon>
        <taxon>Pseudomonadati</taxon>
        <taxon>Pseudomonadota</taxon>
        <taxon>Alphaproteobacteria</taxon>
        <taxon>Kordiimonadales</taxon>
        <taxon>Kordiimonadaceae</taxon>
        <taxon>Kordiimonas</taxon>
    </lineage>
</organism>
<dbReference type="InterPro" id="IPR030960">
    <property type="entry name" value="DHQS/DOIS_N"/>
</dbReference>
<evidence type="ECO:0000256" key="4">
    <source>
        <dbReference type="ARBA" id="ARBA00004496"/>
    </source>
</evidence>
<reference evidence="22" key="1">
    <citation type="journal article" date="2019" name="Int. J. Syst. Evol. Microbiol.">
        <title>The Global Catalogue of Microorganisms (GCM) 10K type strain sequencing project: providing services to taxonomists for standard genome sequencing and annotation.</title>
        <authorList>
            <consortium name="The Broad Institute Genomics Platform"/>
            <consortium name="The Broad Institute Genome Sequencing Center for Infectious Disease"/>
            <person name="Wu L."/>
            <person name="Ma J."/>
        </authorList>
    </citation>
    <scope>NUCLEOTIDE SEQUENCE [LARGE SCALE GENOMIC DNA]</scope>
    <source>
        <strain evidence="22">CGMCC 1.15304</strain>
    </source>
</reference>
<evidence type="ECO:0000256" key="18">
    <source>
        <dbReference type="HAMAP-Rule" id="MF_00110"/>
    </source>
</evidence>
<name>A0ABV8U6E4_9PROT</name>
<dbReference type="EMBL" id="JBHSCR010000001">
    <property type="protein sequence ID" value="MFC4346270.1"/>
    <property type="molecule type" value="Genomic_DNA"/>
</dbReference>
<evidence type="ECO:0000256" key="5">
    <source>
        <dbReference type="ARBA" id="ARBA00004661"/>
    </source>
</evidence>
<dbReference type="PANTHER" id="PTHR43622">
    <property type="entry name" value="3-DEHYDROQUINATE SYNTHASE"/>
    <property type="match status" value="1"/>
</dbReference>
<evidence type="ECO:0000256" key="3">
    <source>
        <dbReference type="ARBA" id="ARBA00003485"/>
    </source>
</evidence>
<feature type="binding site" evidence="18">
    <location>
        <position position="255"/>
    </location>
    <ligand>
        <name>Zn(2+)</name>
        <dbReference type="ChEBI" id="CHEBI:29105"/>
    </ligand>
</feature>
<sequence length="376" mass="39733">MSTGGTMLKTVPVDLGDRSYEIHIGVGIVAQMGTLVGPIFRSKRAIIITDENVAKLHLDAAEKSLAASGIKSDAIILPAGEATKSFSNFETLTNRLLELGAERKDTLIALGGGVIGDITGFAAAVLRRGMDFIQVPTSLLAQVDSSVGGKTGINTPFGKNLIGAFHQPKMVVIDLQVLDTLPARELQAGYAEVVKYGLIDDPDFFTWLEENGPRLRSGDRDTQAYAVAKSCEAKARIVAEDEFEAGKRALLNLGHTFGHALEAECGYDGTLLHGEGVAIGMAMALDASVRMGLAPEADLARYLAHLKSVNMMATASQIGKKLDADTLLAHMSQDKKVDAGEIVFILGPIGGAATHKGVDLNIIKAVIQDSIDGRGL</sequence>
<evidence type="ECO:0000256" key="1">
    <source>
        <dbReference type="ARBA" id="ARBA00001393"/>
    </source>
</evidence>
<evidence type="ECO:0000313" key="21">
    <source>
        <dbReference type="EMBL" id="MFC4346270.1"/>
    </source>
</evidence>
<dbReference type="PANTHER" id="PTHR43622:SF7">
    <property type="entry name" value="3-DEHYDROQUINATE SYNTHASE, CHLOROPLASTIC"/>
    <property type="match status" value="1"/>
</dbReference>
<evidence type="ECO:0000256" key="9">
    <source>
        <dbReference type="ARBA" id="ARBA00022490"/>
    </source>
</evidence>
<dbReference type="PIRSF" id="PIRSF001455">
    <property type="entry name" value="DHQ_synth"/>
    <property type="match status" value="1"/>
</dbReference>
<proteinExistence type="inferred from homology"/>
<dbReference type="EC" id="4.2.3.4" evidence="7 18"/>
<dbReference type="CDD" id="cd08195">
    <property type="entry name" value="DHQS"/>
    <property type="match status" value="1"/>
</dbReference>
<evidence type="ECO:0000256" key="13">
    <source>
        <dbReference type="ARBA" id="ARBA00022833"/>
    </source>
</evidence>
<dbReference type="Pfam" id="PF24621">
    <property type="entry name" value="DHQS_C"/>
    <property type="match status" value="1"/>
</dbReference>
<evidence type="ECO:0000256" key="10">
    <source>
        <dbReference type="ARBA" id="ARBA00022605"/>
    </source>
</evidence>
<comment type="subcellular location">
    <subcellularLocation>
        <location evidence="4 18">Cytoplasm</location>
    </subcellularLocation>
</comment>
<dbReference type="Pfam" id="PF01761">
    <property type="entry name" value="DHQ_synthase"/>
    <property type="match status" value="1"/>
</dbReference>
<feature type="binding site" evidence="18">
    <location>
        <position position="150"/>
    </location>
    <ligand>
        <name>NAD(+)</name>
        <dbReference type="ChEBI" id="CHEBI:57540"/>
    </ligand>
</feature>
<comment type="catalytic activity">
    <reaction evidence="1 18">
        <text>7-phospho-2-dehydro-3-deoxy-D-arabino-heptonate = 3-dehydroquinate + phosphate</text>
        <dbReference type="Rhea" id="RHEA:21968"/>
        <dbReference type="ChEBI" id="CHEBI:32364"/>
        <dbReference type="ChEBI" id="CHEBI:43474"/>
        <dbReference type="ChEBI" id="CHEBI:58394"/>
        <dbReference type="EC" id="4.2.3.4"/>
    </reaction>
</comment>
<dbReference type="InterPro" id="IPR030963">
    <property type="entry name" value="DHQ_synth_fam"/>
</dbReference>
<dbReference type="Proteomes" id="UP001595776">
    <property type="component" value="Unassembled WGS sequence"/>
</dbReference>
<gene>
    <name evidence="18 21" type="primary">aroB</name>
    <name evidence="21" type="ORF">ACFO5Q_00235</name>
</gene>
<dbReference type="InterPro" id="IPR050071">
    <property type="entry name" value="Dehydroquinate_synthase"/>
</dbReference>
<feature type="binding site" evidence="18">
    <location>
        <position position="159"/>
    </location>
    <ligand>
        <name>NAD(+)</name>
        <dbReference type="ChEBI" id="CHEBI:57540"/>
    </ligand>
</feature>
<protein>
    <recommendedName>
        <fullName evidence="8 18">3-dehydroquinate synthase</fullName>
        <shortName evidence="18">DHQS</shortName>
        <ecNumber evidence="7 18">4.2.3.4</ecNumber>
    </recommendedName>
</protein>
<comment type="caution">
    <text evidence="21">The sequence shown here is derived from an EMBL/GenBank/DDBJ whole genome shotgun (WGS) entry which is preliminary data.</text>
</comment>
<evidence type="ECO:0000256" key="8">
    <source>
        <dbReference type="ARBA" id="ARBA00017684"/>
    </source>
</evidence>
<evidence type="ECO:0000256" key="6">
    <source>
        <dbReference type="ARBA" id="ARBA00005412"/>
    </source>
</evidence>
<comment type="cofactor">
    <cofactor evidence="2 18">
        <name>NAD(+)</name>
        <dbReference type="ChEBI" id="CHEBI:57540"/>
    </cofactor>
</comment>
<dbReference type="SUPFAM" id="SSF56796">
    <property type="entry name" value="Dehydroquinate synthase-like"/>
    <property type="match status" value="1"/>
</dbReference>
<feature type="domain" description="3-dehydroquinate synthase C-terminal" evidence="20">
    <location>
        <begin position="189"/>
        <end position="337"/>
    </location>
</feature>
<feature type="binding site" evidence="18">
    <location>
        <position position="192"/>
    </location>
    <ligand>
        <name>Zn(2+)</name>
        <dbReference type="ChEBI" id="CHEBI:29105"/>
    </ligand>
</feature>
<accession>A0ABV8U6E4</accession>
<dbReference type="Gene3D" id="3.40.50.1970">
    <property type="match status" value="1"/>
</dbReference>
<evidence type="ECO:0000256" key="12">
    <source>
        <dbReference type="ARBA" id="ARBA00022741"/>
    </source>
</evidence>
<keyword evidence="10 18" id="KW-0028">Amino-acid biosynthesis</keyword>
<comment type="pathway">
    <text evidence="5 18">Metabolic intermediate biosynthesis; chorismate biosynthesis; chorismate from D-erythrose 4-phosphate and phosphoenolpyruvate: step 2/7.</text>
</comment>
<dbReference type="InterPro" id="IPR016037">
    <property type="entry name" value="DHQ_synth_AroB"/>
</dbReference>
<dbReference type="GO" id="GO:0003856">
    <property type="term" value="F:3-dehydroquinate synthase activity"/>
    <property type="evidence" value="ECO:0007669"/>
    <property type="project" value="UniProtKB-EC"/>
</dbReference>
<evidence type="ECO:0000256" key="16">
    <source>
        <dbReference type="ARBA" id="ARBA00023239"/>
    </source>
</evidence>